<reference evidence="1 2" key="2">
    <citation type="journal article" date="2019" name="G3 (Bethesda)">
        <title>Hybrid Assembly of the Genome of the Entomopathogenic Nematode Steinernema carpocapsae Identifies the X-Chromosome.</title>
        <authorList>
            <person name="Serra L."/>
            <person name="Macchietto M."/>
            <person name="Macias-Munoz A."/>
            <person name="McGill C.J."/>
            <person name="Rodriguez I.M."/>
            <person name="Rodriguez B."/>
            <person name="Murad R."/>
            <person name="Mortazavi A."/>
        </authorList>
    </citation>
    <scope>NUCLEOTIDE SEQUENCE [LARGE SCALE GENOMIC DNA]</scope>
    <source>
        <strain evidence="1 2">ALL</strain>
    </source>
</reference>
<protein>
    <submittedName>
        <fullName evidence="1">Uncharacterized protein</fullName>
    </submittedName>
</protein>
<name>A0A4U5P8T8_STECR</name>
<reference evidence="1 2" key="1">
    <citation type="journal article" date="2015" name="Genome Biol.">
        <title>Comparative genomics of Steinernema reveals deeply conserved gene regulatory networks.</title>
        <authorList>
            <person name="Dillman A.R."/>
            <person name="Macchietto M."/>
            <person name="Porter C.F."/>
            <person name="Rogers A."/>
            <person name="Williams B."/>
            <person name="Antoshechkin I."/>
            <person name="Lee M.M."/>
            <person name="Goodwin Z."/>
            <person name="Lu X."/>
            <person name="Lewis E.E."/>
            <person name="Goodrich-Blair H."/>
            <person name="Stock S.P."/>
            <person name="Adams B.J."/>
            <person name="Sternberg P.W."/>
            <person name="Mortazavi A."/>
        </authorList>
    </citation>
    <scope>NUCLEOTIDE SEQUENCE [LARGE SCALE GENOMIC DNA]</scope>
    <source>
        <strain evidence="1 2">ALL</strain>
    </source>
</reference>
<organism evidence="1 2">
    <name type="scientific">Steinernema carpocapsae</name>
    <name type="common">Entomopathogenic nematode</name>
    <dbReference type="NCBI Taxonomy" id="34508"/>
    <lineage>
        <taxon>Eukaryota</taxon>
        <taxon>Metazoa</taxon>
        <taxon>Ecdysozoa</taxon>
        <taxon>Nematoda</taxon>
        <taxon>Chromadorea</taxon>
        <taxon>Rhabditida</taxon>
        <taxon>Tylenchina</taxon>
        <taxon>Panagrolaimomorpha</taxon>
        <taxon>Strongyloidoidea</taxon>
        <taxon>Steinernematidae</taxon>
        <taxon>Steinernema</taxon>
    </lineage>
</organism>
<keyword evidence="2" id="KW-1185">Reference proteome</keyword>
<evidence type="ECO:0000313" key="2">
    <source>
        <dbReference type="Proteomes" id="UP000298663"/>
    </source>
</evidence>
<evidence type="ECO:0000313" key="1">
    <source>
        <dbReference type="EMBL" id="TKR92689.1"/>
    </source>
</evidence>
<comment type="caution">
    <text evidence="1">The sequence shown here is derived from an EMBL/GenBank/DDBJ whole genome shotgun (WGS) entry which is preliminary data.</text>
</comment>
<gene>
    <name evidence="1" type="ORF">L596_007294</name>
</gene>
<proteinExistence type="predicted"/>
<accession>A0A4U5P8T8</accession>
<dbReference type="Proteomes" id="UP000298663">
    <property type="component" value="Unassembled WGS sequence"/>
</dbReference>
<sequence>MVGPRTGPEFASKNLLCFESGDPLRSLKSDHSDHCEPMTWDIYRANQIQLEDRDTVKKGCLCLLQGLFQPEFYR</sequence>
<dbReference type="AlphaFoldDB" id="A0A4U5P8T8"/>
<dbReference type="EMBL" id="AZBU02000002">
    <property type="protein sequence ID" value="TKR92689.1"/>
    <property type="molecule type" value="Genomic_DNA"/>
</dbReference>